<dbReference type="AlphaFoldDB" id="A0AAU7E867"/>
<gene>
    <name evidence="2" type="ORF">AAH949_08275</name>
</gene>
<keyword evidence="1" id="KW-1133">Transmembrane helix</keyword>
<dbReference type="InterPro" id="IPR013417">
    <property type="entry name" value="CHP02588"/>
</dbReference>
<accession>A0AAU7E867</accession>
<dbReference type="RefSeq" id="WP_348518480.1">
    <property type="nucleotide sequence ID" value="NZ_CP155620.1"/>
</dbReference>
<keyword evidence="1" id="KW-0812">Transmembrane</keyword>
<feature type="transmembrane region" description="Helical" evidence="1">
    <location>
        <begin position="34"/>
        <end position="54"/>
    </location>
</feature>
<evidence type="ECO:0000313" key="2">
    <source>
        <dbReference type="EMBL" id="XBJ29069.1"/>
    </source>
</evidence>
<sequence>MYFTGFHFIISIILLLCFILICILIFLKIKNKQIAAIFYGINVIFIGILSYSLFLTINQYTKKTSITNINYKRNLRSESIIISGRLNNFSKYPVKNCVLKFTIVDKRGDASGEMFNTQNFKNTKGENRSVSYDIELTSFLAGNTYQDFVKSVPMPPEFINFEFYHTLSCR</sequence>
<keyword evidence="1" id="KW-0472">Membrane</keyword>
<dbReference type="EMBL" id="CP155620">
    <property type="protein sequence ID" value="XBJ29069.1"/>
    <property type="molecule type" value="Genomic_DNA"/>
</dbReference>
<reference evidence="2" key="1">
    <citation type="submission" date="2024-05" db="EMBL/GenBank/DDBJ databases">
        <title>Campylobacter coli isolated from environmental waters in Slovenia.</title>
        <authorList>
            <person name="Zautner A.E."/>
            <person name="Bunk B."/>
            <person name="Riedel T."/>
            <person name="Sproeer C."/>
        </authorList>
    </citation>
    <scope>NUCLEOTIDE SEQUENCE</scope>
    <source>
        <strain evidence="2">CCS1377</strain>
    </source>
</reference>
<name>A0AAU7E867_9BACT</name>
<protein>
    <submittedName>
        <fullName evidence="2">DUF2393 family protein</fullName>
    </submittedName>
</protein>
<organism evidence="2">
    <name type="scientific">Campylobacter sp. CCS1377</name>
    <dbReference type="NCBI Taxonomy" id="3158229"/>
    <lineage>
        <taxon>Bacteria</taxon>
        <taxon>Pseudomonadati</taxon>
        <taxon>Campylobacterota</taxon>
        <taxon>Epsilonproteobacteria</taxon>
        <taxon>Campylobacterales</taxon>
        <taxon>Campylobacteraceae</taxon>
        <taxon>Campylobacter</taxon>
    </lineage>
</organism>
<evidence type="ECO:0000256" key="1">
    <source>
        <dbReference type="SAM" id="Phobius"/>
    </source>
</evidence>
<dbReference type="Pfam" id="PF09624">
    <property type="entry name" value="DUF2393"/>
    <property type="match status" value="1"/>
</dbReference>
<feature type="transmembrane region" description="Helical" evidence="1">
    <location>
        <begin position="6"/>
        <end position="27"/>
    </location>
</feature>
<proteinExistence type="predicted"/>